<dbReference type="AlphaFoldDB" id="A0A9P8LZI7"/>
<feature type="domain" description="CTCHY-type" evidence="7">
    <location>
        <begin position="168"/>
        <end position="234"/>
    </location>
</feature>
<dbReference type="KEGG" id="ssao:94294222"/>
<dbReference type="InterPro" id="IPR008913">
    <property type="entry name" value="Znf_CHY"/>
</dbReference>
<accession>A0A9P8LZI7</accession>
<evidence type="ECO:0000259" key="7">
    <source>
        <dbReference type="PROSITE" id="PS51270"/>
    </source>
</evidence>
<proteinExistence type="predicted"/>
<dbReference type="PROSITE" id="PS50089">
    <property type="entry name" value="ZF_RING_2"/>
    <property type="match status" value="1"/>
</dbReference>
<evidence type="ECO:0000256" key="1">
    <source>
        <dbReference type="ARBA" id="ARBA00022723"/>
    </source>
</evidence>
<evidence type="ECO:0000256" key="2">
    <source>
        <dbReference type="ARBA" id="ARBA00022771"/>
    </source>
</evidence>
<feature type="domain" description="CHY-type" evidence="6">
    <location>
        <begin position="99"/>
        <end position="166"/>
    </location>
</feature>
<dbReference type="SUPFAM" id="SSF161219">
    <property type="entry name" value="CHY zinc finger-like"/>
    <property type="match status" value="1"/>
</dbReference>
<evidence type="ECO:0000259" key="5">
    <source>
        <dbReference type="PROSITE" id="PS50089"/>
    </source>
</evidence>
<evidence type="ECO:0000259" key="6">
    <source>
        <dbReference type="PROSITE" id="PS51266"/>
    </source>
</evidence>
<dbReference type="InterPro" id="IPR001841">
    <property type="entry name" value="Znf_RING"/>
</dbReference>
<dbReference type="GeneID" id="94294222"/>
<keyword evidence="3" id="KW-0862">Zinc</keyword>
<keyword evidence="1" id="KW-0479">Metal-binding</keyword>
<dbReference type="RefSeq" id="XP_067767626.1">
    <property type="nucleotide sequence ID" value="XM_067904144.1"/>
</dbReference>
<feature type="domain" description="RING-type" evidence="5">
    <location>
        <begin position="233"/>
        <end position="276"/>
    </location>
</feature>
<dbReference type="GO" id="GO:0006511">
    <property type="term" value="P:ubiquitin-dependent protein catabolic process"/>
    <property type="evidence" value="ECO:0007669"/>
    <property type="project" value="TreeGrafter"/>
</dbReference>
<evidence type="ECO:0000256" key="3">
    <source>
        <dbReference type="ARBA" id="ARBA00022833"/>
    </source>
</evidence>
<organism evidence="8 9">
    <name type="scientific">Spironucleus salmonicida</name>
    <dbReference type="NCBI Taxonomy" id="348837"/>
    <lineage>
        <taxon>Eukaryota</taxon>
        <taxon>Metamonada</taxon>
        <taxon>Diplomonadida</taxon>
        <taxon>Hexamitidae</taxon>
        <taxon>Hexamitinae</taxon>
        <taxon>Spironucleus</taxon>
    </lineage>
</organism>
<gene>
    <name evidence="8" type="ORF">SS50377_20199</name>
</gene>
<protein>
    <submittedName>
        <fullName evidence="8">CHY zinc finger-containing protein</fullName>
    </submittedName>
</protein>
<name>A0A9P8LZI7_9EUKA</name>
<dbReference type="InterPro" id="IPR013083">
    <property type="entry name" value="Znf_RING/FYVE/PHD"/>
</dbReference>
<sequence>MNNYKNHVIFQRIFKLKPNTRNINNEANRIYIKQYKYQVLNNDRKKQQLMDMDIIFDHLPISGYKFDLTDYENIEIFRNTANYTMNKLAPSEKLYSIQYLDSLTGCQHYVRGCEIECVTCKKFYICRFCHNDNEDHNLPRFETEHFRCIFCKFVQLPTQTCTNCNIQFGSYFCAKCKLVCDIGPEPKPNYHCDTCGCCMVGLQQYSKHCDTCGMCYSTKGFVSHKCRSDIGECIVCLDQLKHSIFGHIELKCGHLIHSHCHDELLYHMDYKCPICKKFTPQGEERRVVLREQRKLYKRVFFGRIADQQLVSATTAG</sequence>
<evidence type="ECO:0000313" key="8">
    <source>
        <dbReference type="EMBL" id="KAH0576853.1"/>
    </source>
</evidence>
<dbReference type="SUPFAM" id="SSF57850">
    <property type="entry name" value="RING/U-box"/>
    <property type="match status" value="1"/>
</dbReference>
<keyword evidence="9" id="KW-1185">Reference proteome</keyword>
<dbReference type="InterPro" id="IPR037275">
    <property type="entry name" value="Znf_CTCHY_sf"/>
</dbReference>
<dbReference type="GO" id="GO:0008270">
    <property type="term" value="F:zinc ion binding"/>
    <property type="evidence" value="ECO:0007669"/>
    <property type="project" value="UniProtKB-KW"/>
</dbReference>
<dbReference type="InterPro" id="IPR017921">
    <property type="entry name" value="Znf_CTCHY"/>
</dbReference>
<dbReference type="Proteomes" id="UP000018208">
    <property type="component" value="Unassembled WGS sequence"/>
</dbReference>
<dbReference type="PANTHER" id="PTHR21319">
    <property type="entry name" value="RING FINGER AND CHY ZINC FINGER DOMAIN-CONTAINING PROTEIN 1"/>
    <property type="match status" value="1"/>
</dbReference>
<evidence type="ECO:0000256" key="4">
    <source>
        <dbReference type="PROSITE-ProRule" id="PRU00601"/>
    </source>
</evidence>
<dbReference type="Pfam" id="PF05495">
    <property type="entry name" value="zf-CHY"/>
    <property type="match status" value="1"/>
</dbReference>
<dbReference type="PROSITE" id="PS51266">
    <property type="entry name" value="ZF_CHY"/>
    <property type="match status" value="1"/>
</dbReference>
<dbReference type="Gene3D" id="3.30.40.10">
    <property type="entry name" value="Zinc/RING finger domain, C3HC4 (zinc finger)"/>
    <property type="match status" value="1"/>
</dbReference>
<keyword evidence="2 4" id="KW-0863">Zinc-finger</keyword>
<comment type="caution">
    <text evidence="8">The sequence shown here is derived from an EMBL/GenBank/DDBJ whole genome shotgun (WGS) entry which is preliminary data.</text>
</comment>
<dbReference type="PROSITE" id="PS51270">
    <property type="entry name" value="ZF_CTCHY"/>
    <property type="match status" value="1"/>
</dbReference>
<dbReference type="SUPFAM" id="SSF161245">
    <property type="entry name" value="Zinc hairpin stack"/>
    <property type="match status" value="1"/>
</dbReference>
<dbReference type="EMBL" id="AUWU02000001">
    <property type="protein sequence ID" value="KAH0576853.1"/>
    <property type="molecule type" value="Genomic_DNA"/>
</dbReference>
<reference evidence="8 9" key="1">
    <citation type="journal article" date="2014" name="PLoS Genet.">
        <title>The Genome of Spironucleus salmonicida Highlights a Fish Pathogen Adapted to Fluctuating Environments.</title>
        <authorList>
            <person name="Xu F."/>
            <person name="Jerlstrom-Hultqvist J."/>
            <person name="Einarsson E."/>
            <person name="Astvaldsson A."/>
            <person name="Svard S.G."/>
            <person name="Andersson J.O."/>
        </authorList>
    </citation>
    <scope>NUCLEOTIDE SEQUENCE [LARGE SCALE GENOMIC DNA]</scope>
    <source>
        <strain evidence="8 9">ATCC 50377</strain>
    </source>
</reference>
<evidence type="ECO:0000313" key="9">
    <source>
        <dbReference type="Proteomes" id="UP000018208"/>
    </source>
</evidence>
<dbReference type="OrthoDB" id="411372at2759"/>
<dbReference type="GO" id="GO:0061630">
    <property type="term" value="F:ubiquitin protein ligase activity"/>
    <property type="evidence" value="ECO:0007669"/>
    <property type="project" value="TreeGrafter"/>
</dbReference>
<dbReference type="GO" id="GO:0016567">
    <property type="term" value="P:protein ubiquitination"/>
    <property type="evidence" value="ECO:0007669"/>
    <property type="project" value="TreeGrafter"/>
</dbReference>
<dbReference type="InterPro" id="IPR037274">
    <property type="entry name" value="Znf_CHY_sf"/>
</dbReference>
<dbReference type="GO" id="GO:0005634">
    <property type="term" value="C:nucleus"/>
    <property type="evidence" value="ECO:0007669"/>
    <property type="project" value="TreeGrafter"/>
</dbReference>
<dbReference type="PANTHER" id="PTHR21319:SF53">
    <property type="entry name" value="RING FINGER AND CHY ZINC FINGER DOMAIN-CONTAINING PROTEIN 1"/>
    <property type="match status" value="1"/>
</dbReference>